<evidence type="ECO:0000313" key="1">
    <source>
        <dbReference type="EMBL" id="SVD66956.1"/>
    </source>
</evidence>
<dbReference type="EMBL" id="UINC01165522">
    <property type="protein sequence ID" value="SVD66956.1"/>
    <property type="molecule type" value="Genomic_DNA"/>
</dbReference>
<dbReference type="AlphaFoldDB" id="A0A382X6Z6"/>
<protein>
    <recommendedName>
        <fullName evidence="2">Phytanoyl-CoA dioxygenase</fullName>
    </recommendedName>
</protein>
<dbReference type="SUPFAM" id="SSF51197">
    <property type="entry name" value="Clavaminate synthase-like"/>
    <property type="match status" value="1"/>
</dbReference>
<feature type="non-terminal residue" evidence="1">
    <location>
        <position position="136"/>
    </location>
</feature>
<accession>A0A382X6Z6</accession>
<organism evidence="1">
    <name type="scientific">marine metagenome</name>
    <dbReference type="NCBI Taxonomy" id="408172"/>
    <lineage>
        <taxon>unclassified sequences</taxon>
        <taxon>metagenomes</taxon>
        <taxon>ecological metagenomes</taxon>
    </lineage>
</organism>
<dbReference type="Gene3D" id="2.60.120.620">
    <property type="entry name" value="q2cbj1_9rhob like domain"/>
    <property type="match status" value="1"/>
</dbReference>
<sequence>MTPEQRYRFDVTGYLHLENVLSEEELSAAQDAVKQCVDMPVDELPAGINSSYPGTNESVAGISNGFSFHKSLEALTVHPKTWPIIKEFTENKPRFDRGTLAVNTHQTTRMTPLHCAREDFGWPSTRYECRDGRIFC</sequence>
<feature type="non-terminal residue" evidence="1">
    <location>
        <position position="1"/>
    </location>
</feature>
<reference evidence="1" key="1">
    <citation type="submission" date="2018-05" db="EMBL/GenBank/DDBJ databases">
        <authorList>
            <person name="Lanie J.A."/>
            <person name="Ng W.-L."/>
            <person name="Kazmierczak K.M."/>
            <person name="Andrzejewski T.M."/>
            <person name="Davidsen T.M."/>
            <person name="Wayne K.J."/>
            <person name="Tettelin H."/>
            <person name="Glass J.I."/>
            <person name="Rusch D."/>
            <person name="Podicherti R."/>
            <person name="Tsui H.-C.T."/>
            <person name="Winkler M.E."/>
        </authorList>
    </citation>
    <scope>NUCLEOTIDE SEQUENCE</scope>
</reference>
<gene>
    <name evidence="1" type="ORF">METZ01_LOCUS419810</name>
</gene>
<name>A0A382X6Z6_9ZZZZ</name>
<evidence type="ECO:0008006" key="2">
    <source>
        <dbReference type="Google" id="ProtNLM"/>
    </source>
</evidence>
<proteinExistence type="predicted"/>